<dbReference type="Proteomes" id="UP001064489">
    <property type="component" value="Chromosome 4"/>
</dbReference>
<comment type="caution">
    <text evidence="9">The sequence shown here is derived from an EMBL/GenBank/DDBJ whole genome shotgun (WGS) entry which is preliminary data.</text>
</comment>
<evidence type="ECO:0000313" key="9">
    <source>
        <dbReference type="EMBL" id="KAI9180746.1"/>
    </source>
</evidence>
<gene>
    <name evidence="9" type="ORF">LWI28_007751</name>
</gene>
<dbReference type="GO" id="GO:0005634">
    <property type="term" value="C:nucleus"/>
    <property type="evidence" value="ECO:0007669"/>
    <property type="project" value="UniProtKB-SubCell"/>
</dbReference>
<dbReference type="Pfam" id="PF13359">
    <property type="entry name" value="DDE_Tnp_4"/>
    <property type="match status" value="1"/>
</dbReference>
<dbReference type="AlphaFoldDB" id="A0AAD5IY92"/>
<reference evidence="9" key="1">
    <citation type="journal article" date="2022" name="Plant J.">
        <title>Strategies of tolerance reflected in two North American maple genomes.</title>
        <authorList>
            <person name="McEvoy S.L."/>
            <person name="Sezen U.U."/>
            <person name="Trouern-Trend A."/>
            <person name="McMahon S.M."/>
            <person name="Schaberg P.G."/>
            <person name="Yang J."/>
            <person name="Wegrzyn J.L."/>
            <person name="Swenson N.G."/>
        </authorList>
    </citation>
    <scope>NUCLEOTIDE SEQUENCE</scope>
    <source>
        <strain evidence="9">91603</strain>
    </source>
</reference>
<evidence type="ECO:0000256" key="3">
    <source>
        <dbReference type="ARBA" id="ARBA00006958"/>
    </source>
</evidence>
<keyword evidence="5" id="KW-0479">Metal-binding</keyword>
<organism evidence="9 10">
    <name type="scientific">Acer negundo</name>
    <name type="common">Box elder</name>
    <dbReference type="NCBI Taxonomy" id="4023"/>
    <lineage>
        <taxon>Eukaryota</taxon>
        <taxon>Viridiplantae</taxon>
        <taxon>Streptophyta</taxon>
        <taxon>Embryophyta</taxon>
        <taxon>Tracheophyta</taxon>
        <taxon>Spermatophyta</taxon>
        <taxon>Magnoliopsida</taxon>
        <taxon>eudicotyledons</taxon>
        <taxon>Gunneridae</taxon>
        <taxon>Pentapetalae</taxon>
        <taxon>rosids</taxon>
        <taxon>malvids</taxon>
        <taxon>Sapindales</taxon>
        <taxon>Sapindaceae</taxon>
        <taxon>Hippocastanoideae</taxon>
        <taxon>Acereae</taxon>
        <taxon>Acer</taxon>
    </lineage>
</organism>
<dbReference type="PANTHER" id="PTHR22930:SF268">
    <property type="entry name" value="NUCLEASE HARBI1"/>
    <property type="match status" value="1"/>
</dbReference>
<dbReference type="EMBL" id="JAJSOW010000101">
    <property type="protein sequence ID" value="KAI9180746.1"/>
    <property type="molecule type" value="Genomic_DNA"/>
</dbReference>
<keyword evidence="7" id="KW-0539">Nucleus</keyword>
<accession>A0AAD5IY92</accession>
<reference evidence="9" key="2">
    <citation type="submission" date="2023-02" db="EMBL/GenBank/DDBJ databases">
        <authorList>
            <person name="Swenson N.G."/>
            <person name="Wegrzyn J.L."/>
            <person name="Mcevoy S.L."/>
        </authorList>
    </citation>
    <scope>NUCLEOTIDE SEQUENCE</scope>
    <source>
        <strain evidence="9">91603</strain>
        <tissue evidence="9">Leaf</tissue>
    </source>
</reference>
<feature type="domain" description="DDE Tnp4" evidence="8">
    <location>
        <begin position="106"/>
        <end position="259"/>
    </location>
</feature>
<dbReference type="PANTHER" id="PTHR22930">
    <property type="match status" value="1"/>
</dbReference>
<evidence type="ECO:0000256" key="5">
    <source>
        <dbReference type="ARBA" id="ARBA00022723"/>
    </source>
</evidence>
<keyword evidence="10" id="KW-1185">Reference proteome</keyword>
<name>A0AAD5IY92_ACENE</name>
<keyword evidence="6" id="KW-0378">Hydrolase</keyword>
<sequence>MDVEENLELTWDDAQMDEEENLGLSWSKNWEDIQETQDQSFRRFFSDWERQRRMATVHLVCYLVQFIYILDLHYCSNYVDRKFMNNSVENQTVRNELMQQDCVEAIDGTHIHVKVSKDEAPGYRGRKDYTTQNVMAACGFDMRFTYVLPGWEGTASDSRIIKNALVRVDKLIIPKGYMLRSGLLTPYRGVRYHLKEYSARAPEDAQEIFNHRHTPLRNVIERTFGVLKKRFPTISGATEPHYPVKTVTEIVLACCILHNYLMGVDPDEKILAEVDQELLTRTLEIEEIYRERDDDDARKGAAIRNNIAELMWKDYDANRP</sequence>
<evidence type="ECO:0000256" key="7">
    <source>
        <dbReference type="ARBA" id="ARBA00023242"/>
    </source>
</evidence>
<evidence type="ECO:0000256" key="6">
    <source>
        <dbReference type="ARBA" id="ARBA00022801"/>
    </source>
</evidence>
<proteinExistence type="inferred from homology"/>
<comment type="similarity">
    <text evidence="3">Belongs to the HARBI1 family.</text>
</comment>
<evidence type="ECO:0000256" key="2">
    <source>
        <dbReference type="ARBA" id="ARBA00004123"/>
    </source>
</evidence>
<protein>
    <recommendedName>
        <fullName evidence="8">DDE Tnp4 domain-containing protein</fullName>
    </recommendedName>
</protein>
<dbReference type="InterPro" id="IPR027806">
    <property type="entry name" value="HARBI1_dom"/>
</dbReference>
<evidence type="ECO:0000259" key="8">
    <source>
        <dbReference type="Pfam" id="PF13359"/>
    </source>
</evidence>
<dbReference type="InterPro" id="IPR045249">
    <property type="entry name" value="HARBI1-like"/>
</dbReference>
<dbReference type="GO" id="GO:0004518">
    <property type="term" value="F:nuclease activity"/>
    <property type="evidence" value="ECO:0007669"/>
    <property type="project" value="UniProtKB-KW"/>
</dbReference>
<comment type="subcellular location">
    <subcellularLocation>
        <location evidence="2">Nucleus</location>
    </subcellularLocation>
</comment>
<evidence type="ECO:0000256" key="1">
    <source>
        <dbReference type="ARBA" id="ARBA00001968"/>
    </source>
</evidence>
<keyword evidence="4" id="KW-0540">Nuclease</keyword>
<dbReference type="GO" id="GO:0046872">
    <property type="term" value="F:metal ion binding"/>
    <property type="evidence" value="ECO:0007669"/>
    <property type="project" value="UniProtKB-KW"/>
</dbReference>
<dbReference type="GO" id="GO:0016787">
    <property type="term" value="F:hydrolase activity"/>
    <property type="evidence" value="ECO:0007669"/>
    <property type="project" value="UniProtKB-KW"/>
</dbReference>
<comment type="cofactor">
    <cofactor evidence="1">
        <name>a divalent metal cation</name>
        <dbReference type="ChEBI" id="CHEBI:60240"/>
    </cofactor>
</comment>
<evidence type="ECO:0000313" key="10">
    <source>
        <dbReference type="Proteomes" id="UP001064489"/>
    </source>
</evidence>
<evidence type="ECO:0000256" key="4">
    <source>
        <dbReference type="ARBA" id="ARBA00022722"/>
    </source>
</evidence>